<feature type="region of interest" description="Disordered" evidence="1">
    <location>
        <begin position="1"/>
        <end position="29"/>
    </location>
</feature>
<dbReference type="RefSeq" id="WP_406188383.1">
    <property type="nucleotide sequence ID" value="NZ_CP108135.1"/>
</dbReference>
<keyword evidence="3" id="KW-1185">Reference proteome</keyword>
<organism evidence="2 3">
    <name type="scientific">[Kitasatospora] papulosa</name>
    <dbReference type="NCBI Taxonomy" id="1464011"/>
    <lineage>
        <taxon>Bacteria</taxon>
        <taxon>Bacillati</taxon>
        <taxon>Actinomycetota</taxon>
        <taxon>Actinomycetes</taxon>
        <taxon>Kitasatosporales</taxon>
        <taxon>Streptomycetaceae</taxon>
        <taxon>Streptomyces</taxon>
    </lineage>
</organism>
<evidence type="ECO:0000256" key="1">
    <source>
        <dbReference type="SAM" id="MobiDB-lite"/>
    </source>
</evidence>
<gene>
    <name evidence="2" type="ORF">OG560_17615</name>
</gene>
<evidence type="ECO:0008006" key="4">
    <source>
        <dbReference type="Google" id="ProtNLM"/>
    </source>
</evidence>
<evidence type="ECO:0000313" key="3">
    <source>
        <dbReference type="Proteomes" id="UP001622496"/>
    </source>
</evidence>
<proteinExistence type="predicted"/>
<dbReference type="Proteomes" id="UP001622496">
    <property type="component" value="Chromosome"/>
</dbReference>
<dbReference type="EMBL" id="CP108135">
    <property type="protein sequence ID" value="WTP67134.1"/>
    <property type="molecule type" value="Genomic_DNA"/>
</dbReference>
<accession>A0ABZ1K3U4</accession>
<reference evidence="2 3" key="1">
    <citation type="submission" date="2022-10" db="EMBL/GenBank/DDBJ databases">
        <title>The complete genomes of actinobacterial strains from the NBC collection.</title>
        <authorList>
            <person name="Joergensen T.S."/>
            <person name="Alvarez Arevalo M."/>
            <person name="Sterndorff E.B."/>
            <person name="Faurdal D."/>
            <person name="Vuksanovic O."/>
            <person name="Mourched A.-S."/>
            <person name="Charusanti P."/>
            <person name="Shaw S."/>
            <person name="Blin K."/>
            <person name="Weber T."/>
        </authorList>
    </citation>
    <scope>NUCLEOTIDE SEQUENCE [LARGE SCALE GENOMIC DNA]</scope>
    <source>
        <strain evidence="2 3">NBC_00185</strain>
    </source>
</reference>
<name>A0ABZ1K3U4_9ACTN</name>
<protein>
    <recommendedName>
        <fullName evidence="4">Lsr2 protein</fullName>
    </recommendedName>
</protein>
<feature type="region of interest" description="Disordered" evidence="1">
    <location>
        <begin position="43"/>
        <end position="129"/>
    </location>
</feature>
<sequence>MATIHAPVKGFNGDGPAGLEFRNGTAETDDEAVIAYARRRGYGIDKPATDSGQEPAEPADPRTIETVHAGAPMRDAAVDPHPGDHLPPTHAGEANPHGPAVVAPEIGAAPDRAGARKTAAPRRKSTKGE</sequence>
<feature type="compositionally biased region" description="Basic residues" evidence="1">
    <location>
        <begin position="119"/>
        <end position="129"/>
    </location>
</feature>
<evidence type="ECO:0000313" key="2">
    <source>
        <dbReference type="EMBL" id="WTP67134.1"/>
    </source>
</evidence>